<feature type="domain" description="PHD-type" evidence="6">
    <location>
        <begin position="118"/>
        <end position="236"/>
    </location>
</feature>
<dbReference type="InterPro" id="IPR011011">
    <property type="entry name" value="Znf_FYVE_PHD"/>
</dbReference>
<dbReference type="GO" id="GO:0008270">
    <property type="term" value="F:zinc ion binding"/>
    <property type="evidence" value="ECO:0007669"/>
    <property type="project" value="UniProtKB-KW"/>
</dbReference>
<dbReference type="Gene3D" id="3.30.40.10">
    <property type="entry name" value="Zinc/RING finger domain, C3HC4 (zinc finger)"/>
    <property type="match status" value="2"/>
</dbReference>
<evidence type="ECO:0000313" key="7">
    <source>
        <dbReference type="EMBL" id="KHN86797.1"/>
    </source>
</evidence>
<dbReference type="Pfam" id="PF13832">
    <property type="entry name" value="zf-HC5HC2H_2"/>
    <property type="match status" value="1"/>
</dbReference>
<dbReference type="InterPro" id="IPR013083">
    <property type="entry name" value="Znf_RING/FYVE/PHD"/>
</dbReference>
<dbReference type="PROSITE" id="PS01359">
    <property type="entry name" value="ZF_PHD_1"/>
    <property type="match status" value="1"/>
</dbReference>
<evidence type="ECO:0000259" key="6">
    <source>
        <dbReference type="PROSITE" id="PS51805"/>
    </source>
</evidence>
<dbReference type="SUPFAM" id="SSF57903">
    <property type="entry name" value="FYVE/PHD zinc finger"/>
    <property type="match status" value="1"/>
</dbReference>
<dbReference type="GO" id="GO:0031491">
    <property type="term" value="F:nucleosome binding"/>
    <property type="evidence" value="ECO:0007669"/>
    <property type="project" value="TreeGrafter"/>
</dbReference>
<dbReference type="AlphaFoldDB" id="A0A0B2VZP9"/>
<dbReference type="GO" id="GO:0042393">
    <property type="term" value="F:histone binding"/>
    <property type="evidence" value="ECO:0007669"/>
    <property type="project" value="TreeGrafter"/>
</dbReference>
<evidence type="ECO:0000259" key="5">
    <source>
        <dbReference type="PROSITE" id="PS50016"/>
    </source>
</evidence>
<dbReference type="OrthoDB" id="20839at2759"/>
<comment type="caution">
    <text evidence="7">The sequence shown here is derived from an EMBL/GenBank/DDBJ whole genome shotgun (WGS) entry which is preliminary data.</text>
</comment>
<dbReference type="PANTHER" id="PTHR13793:SF164">
    <property type="entry name" value="ALHAMBRA, ISOFORM P"/>
    <property type="match status" value="1"/>
</dbReference>
<dbReference type="STRING" id="6265.A0A0B2VZP9"/>
<proteinExistence type="predicted"/>
<keyword evidence="8" id="KW-1185">Reference proteome</keyword>
<organism evidence="7 8">
    <name type="scientific">Toxocara canis</name>
    <name type="common">Canine roundworm</name>
    <dbReference type="NCBI Taxonomy" id="6265"/>
    <lineage>
        <taxon>Eukaryota</taxon>
        <taxon>Metazoa</taxon>
        <taxon>Ecdysozoa</taxon>
        <taxon>Nematoda</taxon>
        <taxon>Chromadorea</taxon>
        <taxon>Rhabditida</taxon>
        <taxon>Spirurina</taxon>
        <taxon>Ascaridomorpha</taxon>
        <taxon>Ascaridoidea</taxon>
        <taxon>Toxocaridae</taxon>
        <taxon>Toxocara</taxon>
    </lineage>
</organism>
<dbReference type="PANTHER" id="PTHR13793">
    <property type="entry name" value="PHD FINGER PROTEINS"/>
    <property type="match status" value="1"/>
</dbReference>
<evidence type="ECO:0000256" key="3">
    <source>
        <dbReference type="ARBA" id="ARBA00022833"/>
    </source>
</evidence>
<dbReference type="SMART" id="SM00249">
    <property type="entry name" value="PHD"/>
    <property type="match status" value="2"/>
</dbReference>
<evidence type="ECO:0000313" key="8">
    <source>
        <dbReference type="Proteomes" id="UP000031036"/>
    </source>
</evidence>
<sequence length="280" mass="30574">MFAPTNFRFEEPKRHHKPQETIILLHSTGELAPPAGDRFNTDSAMKEMLGGCCVCADENGWEANPLVYCDGPNCEVAVHQGCYGIIEVPEGEWYCAKCVDMLQHLRHNGNGSVDVREAPRCELCPFGDGALKRTDSDGWAHVICALYIPEVRFGDVHSMDPVIISGVPIERFQQPCYLCSERGEDKRALQGACMSCNKPGCKKAFHVTCAQAEGLLCEEGGGSKNVKYCGYCAAHAKKAVDSVDRLVYTVRQSITYGECNDGKGAVAAESIAKVVFNTLN</sequence>
<protein>
    <submittedName>
        <fullName evidence="7">Uncharacterized protein F54F2.2, isoform a</fullName>
    </submittedName>
</protein>
<dbReference type="InterPro" id="IPR019787">
    <property type="entry name" value="Znf_PHD-finger"/>
</dbReference>
<dbReference type="PROSITE" id="PS50016">
    <property type="entry name" value="ZF_PHD_2"/>
    <property type="match status" value="1"/>
</dbReference>
<name>A0A0B2VZP9_TOXCA</name>
<keyword evidence="2 4" id="KW-0863">Zinc-finger</keyword>
<accession>A0A0B2VZP9</accession>
<dbReference type="EMBL" id="JPKZ01000517">
    <property type="protein sequence ID" value="KHN86797.1"/>
    <property type="molecule type" value="Genomic_DNA"/>
</dbReference>
<evidence type="ECO:0000256" key="1">
    <source>
        <dbReference type="ARBA" id="ARBA00022723"/>
    </source>
</evidence>
<dbReference type="InterPro" id="IPR034732">
    <property type="entry name" value="EPHD"/>
</dbReference>
<keyword evidence="3" id="KW-0862">Zinc</keyword>
<gene>
    <name evidence="7" type="ORF">Tcan_07830</name>
</gene>
<dbReference type="GO" id="GO:0005634">
    <property type="term" value="C:nucleus"/>
    <property type="evidence" value="ECO:0007669"/>
    <property type="project" value="TreeGrafter"/>
</dbReference>
<reference evidence="7 8" key="1">
    <citation type="submission" date="2014-11" db="EMBL/GenBank/DDBJ databases">
        <title>Genetic blueprint of the zoonotic pathogen Toxocara canis.</title>
        <authorList>
            <person name="Zhu X.-Q."/>
            <person name="Korhonen P.K."/>
            <person name="Cai H."/>
            <person name="Young N.D."/>
            <person name="Nejsum P."/>
            <person name="von Samson-Himmelstjerna G."/>
            <person name="Boag P.R."/>
            <person name="Tan P."/>
            <person name="Li Q."/>
            <person name="Min J."/>
            <person name="Yang Y."/>
            <person name="Wang X."/>
            <person name="Fang X."/>
            <person name="Hall R.S."/>
            <person name="Hofmann A."/>
            <person name="Sternberg P.W."/>
            <person name="Jex A.R."/>
            <person name="Gasser R.B."/>
        </authorList>
    </citation>
    <scope>NUCLEOTIDE SEQUENCE [LARGE SCALE GENOMIC DNA]</scope>
    <source>
        <strain evidence="7">PN_DK_2014</strain>
    </source>
</reference>
<evidence type="ECO:0000256" key="4">
    <source>
        <dbReference type="PROSITE-ProRule" id="PRU00146"/>
    </source>
</evidence>
<keyword evidence="1" id="KW-0479">Metal-binding</keyword>
<feature type="domain" description="PHD-type" evidence="5">
    <location>
        <begin position="49"/>
        <end position="101"/>
    </location>
</feature>
<evidence type="ECO:0000256" key="2">
    <source>
        <dbReference type="ARBA" id="ARBA00022771"/>
    </source>
</evidence>
<dbReference type="Proteomes" id="UP000031036">
    <property type="component" value="Unassembled WGS sequence"/>
</dbReference>
<dbReference type="GO" id="GO:0006357">
    <property type="term" value="P:regulation of transcription by RNA polymerase II"/>
    <property type="evidence" value="ECO:0007669"/>
    <property type="project" value="TreeGrafter"/>
</dbReference>
<dbReference type="InterPro" id="IPR019786">
    <property type="entry name" value="Zinc_finger_PHD-type_CS"/>
</dbReference>
<dbReference type="InterPro" id="IPR001965">
    <property type="entry name" value="Znf_PHD"/>
</dbReference>
<dbReference type="PROSITE" id="PS51805">
    <property type="entry name" value="EPHD"/>
    <property type="match status" value="1"/>
</dbReference>
<dbReference type="OMA" id="CYLCEIR"/>
<dbReference type="InterPro" id="IPR050701">
    <property type="entry name" value="Histone_Mod_Regulator"/>
</dbReference>
<dbReference type="Pfam" id="PF13831">
    <property type="entry name" value="PHD_2"/>
    <property type="match status" value="1"/>
</dbReference>